<evidence type="ECO:0000313" key="1">
    <source>
        <dbReference type="EMBL" id="MBN8661747.1"/>
    </source>
</evidence>
<dbReference type="EMBL" id="JAFLCK010000024">
    <property type="protein sequence ID" value="MBN8661747.1"/>
    <property type="molecule type" value="Genomic_DNA"/>
</dbReference>
<evidence type="ECO:0008006" key="3">
    <source>
        <dbReference type="Google" id="ProtNLM"/>
    </source>
</evidence>
<name>A0A8J7PBU1_9BACT</name>
<reference evidence="1" key="1">
    <citation type="submission" date="2021-02" db="EMBL/GenBank/DDBJ databases">
        <title>Genome-Resolved Metagenomics of a Microbial Community Performing Photosynthetic Biological Nutrient Removal.</title>
        <authorList>
            <person name="Mcdaniel E.A."/>
        </authorList>
    </citation>
    <scope>NUCLEOTIDE SEQUENCE</scope>
    <source>
        <strain evidence="1">UWPOB_OBS1</strain>
    </source>
</reference>
<dbReference type="Proteomes" id="UP000664277">
    <property type="component" value="Unassembled WGS sequence"/>
</dbReference>
<gene>
    <name evidence="1" type="ORF">J0M35_15380</name>
</gene>
<accession>A0A8J7PBU1</accession>
<comment type="caution">
    <text evidence="1">The sequence shown here is derived from an EMBL/GenBank/DDBJ whole genome shotgun (WGS) entry which is preliminary data.</text>
</comment>
<dbReference type="Gene3D" id="3.30.530.20">
    <property type="match status" value="1"/>
</dbReference>
<evidence type="ECO:0000313" key="2">
    <source>
        <dbReference type="Proteomes" id="UP000664277"/>
    </source>
</evidence>
<dbReference type="SUPFAM" id="SSF55961">
    <property type="entry name" value="Bet v1-like"/>
    <property type="match status" value="1"/>
</dbReference>
<dbReference type="InterPro" id="IPR023393">
    <property type="entry name" value="START-like_dom_sf"/>
</dbReference>
<dbReference type="AlphaFoldDB" id="A0A8J7PBU1"/>
<proteinExistence type="predicted"/>
<sequence>MNRLKRNYFYKGHDHSEAAWHFSFQYQTDLPVETIWPVLGRIQDWPKVDNRVAYVRINEAPAVGVVFSLKPFKTPELKMQIVKFDPPFLYSDLCRLPGAQVYFSHQLSKTGKETLIRASIEIDGPLTKFWVAVFGDKFAAGLHEQTERLLIVARGGFE</sequence>
<protein>
    <recommendedName>
        <fullName evidence="3">SRPBCC family protein</fullName>
    </recommendedName>
</protein>
<organism evidence="1 2">
    <name type="scientific">Candidatus Obscuribacter phosphatis</name>
    <dbReference type="NCBI Taxonomy" id="1906157"/>
    <lineage>
        <taxon>Bacteria</taxon>
        <taxon>Bacillati</taxon>
        <taxon>Candidatus Melainabacteria</taxon>
        <taxon>Candidatus Obscuribacterales</taxon>
        <taxon>Candidatus Obscuribacteraceae</taxon>
        <taxon>Candidatus Obscuribacter</taxon>
    </lineage>
</organism>